<sequence>MIDPLEASLKVAGAGLAAQSARLRVVSENMANAQSTGKTPGADPYARKTIAFVNELDRATGLQLVRVNGVGVDATPFAIERDPGHPAADANGDVKRPNVNLLVEMADMREANRAYEADLQIMKQSRDLLAMTVDLLKGL</sequence>
<evidence type="ECO:0000313" key="8">
    <source>
        <dbReference type="EMBL" id="QGM97916.1"/>
    </source>
</evidence>
<dbReference type="Pfam" id="PF06429">
    <property type="entry name" value="Flg_bbr_C"/>
    <property type="match status" value="1"/>
</dbReference>
<keyword evidence="8" id="KW-0282">Flagellum</keyword>
<proteinExistence type="inferred from homology"/>
<dbReference type="GO" id="GO:0030694">
    <property type="term" value="C:bacterial-type flagellum basal body, rod"/>
    <property type="evidence" value="ECO:0007669"/>
    <property type="project" value="UniProtKB-UniRule"/>
</dbReference>
<dbReference type="KEGG" id="mpar:F7D14_10840"/>
<reference evidence="8 9" key="1">
    <citation type="submission" date="2019-09" db="EMBL/GenBank/DDBJ databases">
        <title>Isolation and complete genome sequencing of Methylocystis species.</title>
        <authorList>
            <person name="Rumah B.L."/>
            <person name="Stead C.E."/>
            <person name="Stevens B.C."/>
            <person name="Minton N.P."/>
            <person name="Grosse-Honebrink A."/>
            <person name="Zhang Y."/>
        </authorList>
    </citation>
    <scope>NUCLEOTIDE SEQUENCE [LARGE SCALE GENOMIC DNA]</scope>
    <source>
        <strain evidence="8 9">BRCS2</strain>
    </source>
</reference>
<name>A0A6B8M681_9HYPH</name>
<evidence type="ECO:0000256" key="5">
    <source>
        <dbReference type="ARBA" id="ARBA00025933"/>
    </source>
</evidence>
<dbReference type="RefSeq" id="WP_016918323.1">
    <property type="nucleotide sequence ID" value="NZ_CP044331.1"/>
</dbReference>
<evidence type="ECO:0000256" key="1">
    <source>
        <dbReference type="ARBA" id="ARBA00004117"/>
    </source>
</evidence>
<evidence type="ECO:0000256" key="4">
    <source>
        <dbReference type="ARBA" id="ARBA00023143"/>
    </source>
</evidence>
<dbReference type="EMBL" id="CP044331">
    <property type="protein sequence ID" value="QGM97916.1"/>
    <property type="molecule type" value="Genomic_DNA"/>
</dbReference>
<comment type="subunit">
    <text evidence="5 6">The basal body constitutes a major portion of the flagellar organelle and consists of four rings (L,P,S, and M) mounted on a central rod. The rod consists of about 26 subunits of FlgG in the distal portion, and FlgB, FlgC and FlgF are thought to build up the proximal portion of the rod with about 6 subunits each.</text>
</comment>
<keyword evidence="8" id="KW-0966">Cell projection</keyword>
<dbReference type="InterPro" id="IPR006299">
    <property type="entry name" value="FlgC"/>
</dbReference>
<dbReference type="InterPro" id="IPR010930">
    <property type="entry name" value="Flg_bb/hook_C_dom"/>
</dbReference>
<dbReference type="GO" id="GO:0071978">
    <property type="term" value="P:bacterial-type flagellum-dependent swarming motility"/>
    <property type="evidence" value="ECO:0007669"/>
    <property type="project" value="TreeGrafter"/>
</dbReference>
<keyword evidence="9" id="KW-1185">Reference proteome</keyword>
<keyword evidence="4 6" id="KW-0975">Bacterial flagellum</keyword>
<protein>
    <recommendedName>
        <fullName evidence="3 6">Flagellar basal-body rod protein FlgC</fullName>
    </recommendedName>
</protein>
<gene>
    <name evidence="8" type="primary">flgC</name>
    <name evidence="8" type="ORF">F7D14_10840</name>
</gene>
<dbReference type="AlphaFoldDB" id="A0A6B8M681"/>
<dbReference type="NCBIfam" id="TIGR01395">
    <property type="entry name" value="FlgC"/>
    <property type="match status" value="1"/>
</dbReference>
<keyword evidence="8" id="KW-0969">Cilium</keyword>
<dbReference type="PANTHER" id="PTHR30435">
    <property type="entry name" value="FLAGELLAR PROTEIN"/>
    <property type="match status" value="1"/>
</dbReference>
<dbReference type="PANTHER" id="PTHR30435:SF2">
    <property type="entry name" value="FLAGELLAR BASAL-BODY ROD PROTEIN FLGC"/>
    <property type="match status" value="1"/>
</dbReference>
<evidence type="ECO:0000259" key="7">
    <source>
        <dbReference type="Pfam" id="PF06429"/>
    </source>
</evidence>
<accession>A0A6B8M681</accession>
<dbReference type="Proteomes" id="UP000422569">
    <property type="component" value="Chromosome"/>
</dbReference>
<evidence type="ECO:0000256" key="3">
    <source>
        <dbReference type="ARBA" id="ARBA00017941"/>
    </source>
</evidence>
<organism evidence="8 9">
    <name type="scientific">Methylocystis parvus</name>
    <dbReference type="NCBI Taxonomy" id="134"/>
    <lineage>
        <taxon>Bacteria</taxon>
        <taxon>Pseudomonadati</taxon>
        <taxon>Pseudomonadota</taxon>
        <taxon>Alphaproteobacteria</taxon>
        <taxon>Hyphomicrobiales</taxon>
        <taxon>Methylocystaceae</taxon>
        <taxon>Methylocystis</taxon>
    </lineage>
</organism>
<evidence type="ECO:0000313" key="9">
    <source>
        <dbReference type="Proteomes" id="UP000422569"/>
    </source>
</evidence>
<comment type="subcellular location">
    <subcellularLocation>
        <location evidence="1 6">Bacterial flagellum basal body</location>
    </subcellularLocation>
</comment>
<comment type="similarity">
    <text evidence="2">Belongs to the flagella basal body rod proteins family.</text>
</comment>
<feature type="domain" description="Flagellar basal-body/hook protein C-terminal" evidence="7">
    <location>
        <begin position="94"/>
        <end position="133"/>
    </location>
</feature>
<evidence type="ECO:0000256" key="6">
    <source>
        <dbReference type="RuleBase" id="RU362062"/>
    </source>
</evidence>
<evidence type="ECO:0000256" key="2">
    <source>
        <dbReference type="ARBA" id="ARBA00009677"/>
    </source>
</evidence>